<dbReference type="Gene3D" id="3.40.190.10">
    <property type="entry name" value="Periplasmic binding protein-like II"/>
    <property type="match status" value="2"/>
</dbReference>
<sequence length="304" mass="33795">MNLHALRIFNDVSKTGSITRSAGNLMLSQPAVTAQIRNLERELGLKLIEANGRNIQLTEAGEALAAHSRRLFAMEAEMEDMMQAIKSGREGSLRICATELPETTLLPGWVVGYKQQNPRMDVKLLKGNSNTALQRLRDHSVHISIVCGSWSIEDELIESFTIMEDELIFAVPGIHRLAGKEVTRFELMEEPFVLREEGSYTRKEFMSLLEASGIRGPRSTITIEGLKETIEAVKAGYGAALVPALSIKTELASGELSKVKVTGVTIPHPIRVCTNKQEAMPAHIRTFISYIQTEIRERHHDNHG</sequence>
<dbReference type="Gene3D" id="1.10.10.10">
    <property type="entry name" value="Winged helix-like DNA-binding domain superfamily/Winged helix DNA-binding domain"/>
    <property type="match status" value="1"/>
</dbReference>
<evidence type="ECO:0000256" key="3">
    <source>
        <dbReference type="ARBA" id="ARBA00023125"/>
    </source>
</evidence>
<evidence type="ECO:0000256" key="2">
    <source>
        <dbReference type="ARBA" id="ARBA00023015"/>
    </source>
</evidence>
<dbReference type="PANTHER" id="PTHR30126:SF40">
    <property type="entry name" value="HTH-TYPE TRANSCRIPTIONAL REGULATOR GLTR"/>
    <property type="match status" value="1"/>
</dbReference>
<dbReference type="Pfam" id="PF03466">
    <property type="entry name" value="LysR_substrate"/>
    <property type="match status" value="1"/>
</dbReference>
<keyword evidence="3" id="KW-0238">DNA-binding</keyword>
<dbReference type="Proteomes" id="UP000266552">
    <property type="component" value="Chromosome"/>
</dbReference>
<dbReference type="EMBL" id="CP032412">
    <property type="protein sequence ID" value="AYB43908.1"/>
    <property type="molecule type" value="Genomic_DNA"/>
</dbReference>
<gene>
    <name evidence="6" type="ORF">D5F53_11645</name>
</gene>
<dbReference type="AlphaFoldDB" id="A0A385TLL8"/>
<dbReference type="KEGG" id="plw:D5F53_11645"/>
<dbReference type="PANTHER" id="PTHR30126">
    <property type="entry name" value="HTH-TYPE TRANSCRIPTIONAL REGULATOR"/>
    <property type="match status" value="1"/>
</dbReference>
<proteinExistence type="inferred from homology"/>
<feature type="domain" description="HTH lysR-type" evidence="5">
    <location>
        <begin position="1"/>
        <end position="58"/>
    </location>
</feature>
<dbReference type="InterPro" id="IPR000847">
    <property type="entry name" value="LysR_HTH_N"/>
</dbReference>
<dbReference type="SUPFAM" id="SSF53850">
    <property type="entry name" value="Periplasmic binding protein-like II"/>
    <property type="match status" value="1"/>
</dbReference>
<dbReference type="RefSeq" id="WP_119847825.1">
    <property type="nucleotide sequence ID" value="NZ_CP032412.1"/>
</dbReference>
<dbReference type="SUPFAM" id="SSF46785">
    <property type="entry name" value="Winged helix' DNA-binding domain"/>
    <property type="match status" value="1"/>
</dbReference>
<evidence type="ECO:0000256" key="4">
    <source>
        <dbReference type="ARBA" id="ARBA00023163"/>
    </source>
</evidence>
<dbReference type="FunFam" id="1.10.10.10:FF:000001">
    <property type="entry name" value="LysR family transcriptional regulator"/>
    <property type="match status" value="1"/>
</dbReference>
<organism evidence="6 7">
    <name type="scientific">Paenibacillus lautus</name>
    <name type="common">Bacillus lautus</name>
    <dbReference type="NCBI Taxonomy" id="1401"/>
    <lineage>
        <taxon>Bacteria</taxon>
        <taxon>Bacillati</taxon>
        <taxon>Bacillota</taxon>
        <taxon>Bacilli</taxon>
        <taxon>Bacillales</taxon>
        <taxon>Paenibacillaceae</taxon>
        <taxon>Paenibacillus</taxon>
    </lineage>
</organism>
<dbReference type="GO" id="GO:0003700">
    <property type="term" value="F:DNA-binding transcription factor activity"/>
    <property type="evidence" value="ECO:0007669"/>
    <property type="project" value="InterPro"/>
</dbReference>
<reference evidence="6 7" key="1">
    <citation type="submission" date="2018-09" db="EMBL/GenBank/DDBJ databases">
        <title>Genome Sequence of Paenibacillus lautus Strain E7593-69, Azo Dye-Degrading Bacteria, Isolated from Commercial Tattoo Inks.</title>
        <authorList>
            <person name="Nho S.W."/>
            <person name="Kim S.-J."/>
            <person name="Kweon O."/>
            <person name="Cerniglia C.E."/>
        </authorList>
    </citation>
    <scope>NUCLEOTIDE SEQUENCE [LARGE SCALE GENOMIC DNA]</scope>
    <source>
        <strain evidence="6 7">E7593-69</strain>
    </source>
</reference>
<evidence type="ECO:0000313" key="6">
    <source>
        <dbReference type="EMBL" id="AYB43908.1"/>
    </source>
</evidence>
<keyword evidence="7" id="KW-1185">Reference proteome</keyword>
<dbReference type="InterPro" id="IPR005119">
    <property type="entry name" value="LysR_subst-bd"/>
</dbReference>
<dbReference type="PRINTS" id="PR00039">
    <property type="entry name" value="HTHLYSR"/>
</dbReference>
<evidence type="ECO:0000259" key="5">
    <source>
        <dbReference type="PROSITE" id="PS50931"/>
    </source>
</evidence>
<name>A0A385TLL8_PAELA</name>
<evidence type="ECO:0000313" key="7">
    <source>
        <dbReference type="Proteomes" id="UP000266552"/>
    </source>
</evidence>
<dbReference type="PROSITE" id="PS50931">
    <property type="entry name" value="HTH_LYSR"/>
    <property type="match status" value="1"/>
</dbReference>
<dbReference type="InterPro" id="IPR036390">
    <property type="entry name" value="WH_DNA-bd_sf"/>
</dbReference>
<dbReference type="InterPro" id="IPR036388">
    <property type="entry name" value="WH-like_DNA-bd_sf"/>
</dbReference>
<keyword evidence="2" id="KW-0805">Transcription regulation</keyword>
<protein>
    <submittedName>
        <fullName evidence="6">LysR family transcriptional regulator</fullName>
    </submittedName>
</protein>
<accession>A0A385TLL8</accession>
<dbReference type="GO" id="GO:0000976">
    <property type="term" value="F:transcription cis-regulatory region binding"/>
    <property type="evidence" value="ECO:0007669"/>
    <property type="project" value="TreeGrafter"/>
</dbReference>
<dbReference type="Pfam" id="PF00126">
    <property type="entry name" value="HTH_1"/>
    <property type="match status" value="1"/>
</dbReference>
<keyword evidence="4" id="KW-0804">Transcription</keyword>
<evidence type="ECO:0000256" key="1">
    <source>
        <dbReference type="ARBA" id="ARBA00009437"/>
    </source>
</evidence>
<comment type="similarity">
    <text evidence="1">Belongs to the LysR transcriptional regulatory family.</text>
</comment>